<protein>
    <submittedName>
        <fullName evidence="1">Uncharacterized protein</fullName>
    </submittedName>
</protein>
<evidence type="ECO:0000313" key="2">
    <source>
        <dbReference type="Proteomes" id="UP000663760"/>
    </source>
</evidence>
<keyword evidence="2" id="KW-1185">Reference proteome</keyword>
<organism evidence="1 2">
    <name type="scientific">Spirodela intermedia</name>
    <name type="common">Intermediate duckweed</name>
    <dbReference type="NCBI Taxonomy" id="51605"/>
    <lineage>
        <taxon>Eukaryota</taxon>
        <taxon>Viridiplantae</taxon>
        <taxon>Streptophyta</taxon>
        <taxon>Embryophyta</taxon>
        <taxon>Tracheophyta</taxon>
        <taxon>Spermatophyta</taxon>
        <taxon>Magnoliopsida</taxon>
        <taxon>Liliopsida</taxon>
        <taxon>Araceae</taxon>
        <taxon>Lemnoideae</taxon>
        <taxon>Spirodela</taxon>
    </lineage>
</organism>
<reference evidence="1" key="1">
    <citation type="submission" date="2020-02" db="EMBL/GenBank/DDBJ databases">
        <authorList>
            <person name="Scholz U."/>
            <person name="Mascher M."/>
            <person name="Fiebig A."/>
        </authorList>
    </citation>
    <scope>NUCLEOTIDE SEQUENCE</scope>
</reference>
<accession>A0A7I8LHM5</accession>
<dbReference type="EMBL" id="LR746279">
    <property type="protein sequence ID" value="CAA7409280.1"/>
    <property type="molecule type" value="Genomic_DNA"/>
</dbReference>
<dbReference type="Proteomes" id="UP000663760">
    <property type="component" value="Chromosome 16"/>
</dbReference>
<gene>
    <name evidence="1" type="ORF">SI8410_16019958</name>
</gene>
<proteinExistence type="predicted"/>
<dbReference type="AlphaFoldDB" id="A0A7I8LHM5"/>
<sequence length="94" mass="10387">MRRIRTKTWPLEKASICVVDMLDTVAADTAVKKRSRSPVPTLPGFGPSFISSKKPTKELATKNIRRSKNGSAEAAAHWYLRTTAFKNGLAVQDN</sequence>
<name>A0A7I8LHM5_SPIIN</name>
<evidence type="ECO:0000313" key="1">
    <source>
        <dbReference type="EMBL" id="CAA7409280.1"/>
    </source>
</evidence>